<evidence type="ECO:0000313" key="1">
    <source>
        <dbReference type="EMBL" id="HIY59206.1"/>
    </source>
</evidence>
<dbReference type="AlphaFoldDB" id="A0A9D1YM54"/>
<name>A0A9D1YM54_9FIRM</name>
<dbReference type="EMBL" id="DXDD01000007">
    <property type="protein sequence ID" value="HIY59206.1"/>
    <property type="molecule type" value="Genomic_DNA"/>
</dbReference>
<proteinExistence type="predicted"/>
<sequence>MKVRRDFVTNSSSSSFILARREELTEKQKEAIVDFVEERMLGEKLLTPQSTEEEISAVFEENYIEEEMQDRIRQALKAGKTVYSDWVEFECCENDYAEMMENLWDCLAETGKEDFEIIDGDLTY</sequence>
<comment type="caution">
    <text evidence="1">The sequence shown here is derived from an EMBL/GenBank/DDBJ whole genome shotgun (WGS) entry which is preliminary data.</text>
</comment>
<gene>
    <name evidence="1" type="ORF">H9831_00755</name>
</gene>
<reference evidence="1" key="1">
    <citation type="journal article" date="2021" name="PeerJ">
        <title>Extensive microbial diversity within the chicken gut microbiome revealed by metagenomics and culture.</title>
        <authorList>
            <person name="Gilroy R."/>
            <person name="Ravi A."/>
            <person name="Getino M."/>
            <person name="Pursley I."/>
            <person name="Horton D.L."/>
            <person name="Alikhan N.F."/>
            <person name="Baker D."/>
            <person name="Gharbi K."/>
            <person name="Hall N."/>
            <person name="Watson M."/>
            <person name="Adriaenssens E.M."/>
            <person name="Foster-Nyarko E."/>
            <person name="Jarju S."/>
            <person name="Secka A."/>
            <person name="Antonio M."/>
            <person name="Oren A."/>
            <person name="Chaudhuri R.R."/>
            <person name="La Ragione R."/>
            <person name="Hildebrand F."/>
            <person name="Pallen M.J."/>
        </authorList>
    </citation>
    <scope>NUCLEOTIDE SEQUENCE</scope>
    <source>
        <strain evidence="1">ChiSxjej3B15-24422</strain>
    </source>
</reference>
<accession>A0A9D1YM54</accession>
<organism evidence="1 2">
    <name type="scientific">Candidatus Eisenbergiella pullistercoris</name>
    <dbReference type="NCBI Taxonomy" id="2838555"/>
    <lineage>
        <taxon>Bacteria</taxon>
        <taxon>Bacillati</taxon>
        <taxon>Bacillota</taxon>
        <taxon>Clostridia</taxon>
        <taxon>Lachnospirales</taxon>
        <taxon>Lachnospiraceae</taxon>
        <taxon>Eisenbergiella</taxon>
    </lineage>
</organism>
<reference evidence="1" key="2">
    <citation type="submission" date="2021-04" db="EMBL/GenBank/DDBJ databases">
        <authorList>
            <person name="Gilroy R."/>
        </authorList>
    </citation>
    <scope>NUCLEOTIDE SEQUENCE</scope>
    <source>
        <strain evidence="1">ChiSxjej3B15-24422</strain>
    </source>
</reference>
<dbReference type="Proteomes" id="UP000824007">
    <property type="component" value="Unassembled WGS sequence"/>
</dbReference>
<protein>
    <submittedName>
        <fullName evidence="1">Uncharacterized protein</fullName>
    </submittedName>
</protein>
<evidence type="ECO:0000313" key="2">
    <source>
        <dbReference type="Proteomes" id="UP000824007"/>
    </source>
</evidence>